<evidence type="ECO:0000313" key="6">
    <source>
        <dbReference type="Proteomes" id="UP000237684"/>
    </source>
</evidence>
<dbReference type="SUPFAM" id="SSF53335">
    <property type="entry name" value="S-adenosyl-L-methionine-dependent methyltransferases"/>
    <property type="match status" value="1"/>
</dbReference>
<dbReference type="Gene3D" id="3.40.50.150">
    <property type="entry name" value="Vaccinia Virus protein VP39"/>
    <property type="match status" value="1"/>
</dbReference>
<dbReference type="GO" id="GO:0032259">
    <property type="term" value="P:methylation"/>
    <property type="evidence" value="ECO:0007669"/>
    <property type="project" value="UniProtKB-KW"/>
</dbReference>
<evidence type="ECO:0000313" key="5">
    <source>
        <dbReference type="EMBL" id="PQV62419.1"/>
    </source>
</evidence>
<reference evidence="5 6" key="1">
    <citation type="journal article" date="2018" name="Syst. Appl. Microbiol.">
        <title>Abditibacterium utsteinense sp. nov., the first cultivated member of candidate phylum FBP, isolated from ice-free Antarctic soil samples.</title>
        <authorList>
            <person name="Tahon G."/>
            <person name="Tytgat B."/>
            <person name="Lebbe L."/>
            <person name="Carlier A."/>
            <person name="Willems A."/>
        </authorList>
    </citation>
    <scope>NUCLEOTIDE SEQUENCE [LARGE SCALE GENOMIC DNA]</scope>
    <source>
        <strain evidence="5 6">LMG 29911</strain>
    </source>
</reference>
<evidence type="ECO:0000256" key="3">
    <source>
        <dbReference type="ARBA" id="ARBA00022691"/>
    </source>
</evidence>
<dbReference type="InterPro" id="IPR025714">
    <property type="entry name" value="Methyltranfer_dom"/>
</dbReference>
<name>A0A2S8SNQ7_9BACT</name>
<dbReference type="InterPro" id="IPR029063">
    <property type="entry name" value="SAM-dependent_MTases_sf"/>
</dbReference>
<keyword evidence="1 5" id="KW-0489">Methyltransferase</keyword>
<dbReference type="Proteomes" id="UP000237684">
    <property type="component" value="Unassembled WGS sequence"/>
</dbReference>
<evidence type="ECO:0000259" key="4">
    <source>
        <dbReference type="Pfam" id="PF13847"/>
    </source>
</evidence>
<dbReference type="InParanoid" id="A0A2S8SNQ7"/>
<dbReference type="PANTHER" id="PTHR33841">
    <property type="entry name" value="DNA METHYLTRANSFERASE YEEA-RELATED"/>
    <property type="match status" value="1"/>
</dbReference>
<keyword evidence="6" id="KW-1185">Reference proteome</keyword>
<dbReference type="Pfam" id="PF13847">
    <property type="entry name" value="Methyltransf_31"/>
    <property type="match status" value="1"/>
</dbReference>
<dbReference type="AlphaFoldDB" id="A0A2S8SNQ7"/>
<sequence>MLRELKISLLNDLGDFQTPLELAEVIAARLAGNGSTWGRVLEPTCGEGTFLRALAPRVSDLCQMQGIELQPHYVERARQATSSNGVSIEIHQGSIFDFRLDKDLKWRSSEKLLVIGNPPWVTNSALGSLESGNLPQKENLKGLSGFDALTGESNFDIAEYIWLKLIRELIEERPTIALLCKTSVARNVLAYAHANNWPVIASSIHRINAKKWFNAAVDAALFTVEIGDGAPNYECRVYASLESQDPEAVMGFVAGRMVADLEAYRLSAVADGQCPFVWRQGIKHDAASVMELKKQGDTFTNKLGELVDVETEFLYPLLKSSDLYKATKPESRWFMIVPQERVGQDTQRLQIEAPKLWRYLCEHEEHFDKRKSSIYNNQPPFSVFGIGSYSFARYKVAIAGLTKTPIFWPLAPVEGRPLVLDDTGYFLPCQTEEQAQILSSILNHPLCLALLKSMTFTDSKRPITKKLLQRIDVMALLELTFKEPELSEAKVALAPLLAPTPLPRATQFSLSI</sequence>
<dbReference type="CDD" id="cd02440">
    <property type="entry name" value="AdoMet_MTases"/>
    <property type="match status" value="1"/>
</dbReference>
<gene>
    <name evidence="5" type="ORF">B1R32_1372</name>
</gene>
<dbReference type="InterPro" id="IPR050953">
    <property type="entry name" value="N4_N6_ade-DNA_methylase"/>
</dbReference>
<dbReference type="EMBL" id="NIGF01000037">
    <property type="protein sequence ID" value="PQV62419.1"/>
    <property type="molecule type" value="Genomic_DNA"/>
</dbReference>
<dbReference type="PRINTS" id="PR00507">
    <property type="entry name" value="N12N6MTFRASE"/>
</dbReference>
<feature type="domain" description="Methyltransferase" evidence="4">
    <location>
        <begin position="39"/>
        <end position="99"/>
    </location>
</feature>
<organism evidence="5 6">
    <name type="scientific">Abditibacterium utsteinense</name>
    <dbReference type="NCBI Taxonomy" id="1960156"/>
    <lineage>
        <taxon>Bacteria</taxon>
        <taxon>Pseudomonadati</taxon>
        <taxon>Abditibacteriota</taxon>
        <taxon>Abditibacteriia</taxon>
        <taxon>Abditibacteriales</taxon>
        <taxon>Abditibacteriaceae</taxon>
        <taxon>Abditibacterium</taxon>
    </lineage>
</organism>
<evidence type="ECO:0000256" key="1">
    <source>
        <dbReference type="ARBA" id="ARBA00022603"/>
    </source>
</evidence>
<evidence type="ECO:0000256" key="2">
    <source>
        <dbReference type="ARBA" id="ARBA00022679"/>
    </source>
</evidence>
<dbReference type="GO" id="GO:0008168">
    <property type="term" value="F:methyltransferase activity"/>
    <property type="evidence" value="ECO:0007669"/>
    <property type="project" value="UniProtKB-KW"/>
</dbReference>
<keyword evidence="3" id="KW-0949">S-adenosyl-L-methionine</keyword>
<dbReference type="PANTHER" id="PTHR33841:SF5">
    <property type="entry name" value="DNA METHYLASE (MODIFICATION METHYLASE) (METHYLTRANSFERASE)-RELATED"/>
    <property type="match status" value="1"/>
</dbReference>
<accession>A0A2S8SNQ7</accession>
<keyword evidence="2 5" id="KW-0808">Transferase</keyword>
<protein>
    <submittedName>
        <fullName evidence="5">Methyltransferase domain-containing protein</fullName>
    </submittedName>
</protein>
<proteinExistence type="predicted"/>
<comment type="caution">
    <text evidence="5">The sequence shown here is derived from an EMBL/GenBank/DDBJ whole genome shotgun (WGS) entry which is preliminary data.</text>
</comment>